<feature type="region of interest" description="Disordered" evidence="4">
    <location>
        <begin position="652"/>
        <end position="671"/>
    </location>
</feature>
<dbReference type="GO" id="GO:0030690">
    <property type="term" value="C:Noc1p-Noc2p complex"/>
    <property type="evidence" value="ECO:0007669"/>
    <property type="project" value="TreeGrafter"/>
</dbReference>
<reference evidence="5 6" key="1">
    <citation type="journal article" date="2018" name="Proc. Natl. Acad. Sci. U.S.A.">
        <title>Draft genome sequence of Camellia sinensis var. sinensis provides insights into the evolution of the tea genome and tea quality.</title>
        <authorList>
            <person name="Wei C."/>
            <person name="Yang H."/>
            <person name="Wang S."/>
            <person name="Zhao J."/>
            <person name="Liu C."/>
            <person name="Gao L."/>
            <person name="Xia E."/>
            <person name="Lu Y."/>
            <person name="Tai Y."/>
            <person name="She G."/>
            <person name="Sun J."/>
            <person name="Cao H."/>
            <person name="Tong W."/>
            <person name="Gao Q."/>
            <person name="Li Y."/>
            <person name="Deng W."/>
            <person name="Jiang X."/>
            <person name="Wang W."/>
            <person name="Chen Q."/>
            <person name="Zhang S."/>
            <person name="Li H."/>
            <person name="Wu J."/>
            <person name="Wang P."/>
            <person name="Li P."/>
            <person name="Shi C."/>
            <person name="Zheng F."/>
            <person name="Jian J."/>
            <person name="Huang B."/>
            <person name="Shan D."/>
            <person name="Shi M."/>
            <person name="Fang C."/>
            <person name="Yue Y."/>
            <person name="Li F."/>
            <person name="Li D."/>
            <person name="Wei S."/>
            <person name="Han B."/>
            <person name="Jiang C."/>
            <person name="Yin Y."/>
            <person name="Xia T."/>
            <person name="Zhang Z."/>
            <person name="Bennetzen J.L."/>
            <person name="Zhao S."/>
            <person name="Wan X."/>
        </authorList>
    </citation>
    <scope>NUCLEOTIDE SEQUENCE [LARGE SCALE GENOMIC DNA]</scope>
    <source>
        <strain evidence="6">cv. Shuchazao</strain>
        <tissue evidence="5">Leaf</tissue>
    </source>
</reference>
<comment type="subcellular location">
    <subcellularLocation>
        <location evidence="1">Nucleus</location>
    </subcellularLocation>
</comment>
<keyword evidence="6" id="KW-1185">Reference proteome</keyword>
<keyword evidence="3" id="KW-0539">Nucleus</keyword>
<evidence type="ECO:0008006" key="7">
    <source>
        <dbReference type="Google" id="ProtNLM"/>
    </source>
</evidence>
<evidence type="ECO:0000256" key="3">
    <source>
        <dbReference type="ARBA" id="ARBA00023242"/>
    </source>
</evidence>
<dbReference type="STRING" id="542762.A0A4S4DVD2"/>
<dbReference type="Pfam" id="PF03715">
    <property type="entry name" value="Noc2"/>
    <property type="match status" value="1"/>
</dbReference>
<feature type="region of interest" description="Disordered" evidence="4">
    <location>
        <begin position="685"/>
        <end position="817"/>
    </location>
</feature>
<sequence>MGAKGKAKKLKNETVHEEEEEDNMTDKMSDSQEKASEHKLQLQRLKEKDPDFFQFLKEHDKELLEFNDEDIDEDIETEMDEEMQEDEETEAHDIKHLARTADKEAKSSKNVITSAMVDSWCDAIRKNSNLGAVRSLMRAFRTACHYGDDGEDEAKFSIMSSSVFNKIMLFVLSEMDGILRALLKLPPSGGKKETITDLMSTRQWKNYSHLVKSYLGNALHVLNQMTDTEMISFTLRRLRYSSILLATFPSLLRRYIKVLLHFWGIGGGALPVVSFLFIRDLCIRLGSDCLDECFKGIYKAYVLSCQFVNASKLQHIQFLGNCVTEVLGVDLPTAYQHAFVFIRQLAMILQEALTMKTKEAFRKVYEWKYMNCLELWTGAICAYGSEADFRPLAYPLAQIISGVARLVPTARYFPLRLRCVRMLNRIAASTGTFIPVSLVLLDMLEMKELNRPPTGGVGKAVDLRTILKVSKPTLKTRAFQEACVFSVVEELAEHLAQWSYSIAFFELSFIPRRKRLRNFCKSTKVERFRREMKQLIRQIEANAEFTNQKRISISFLPNDPAAASFLQTGAYGRDTGDRPGGLQQSIFCADAVSPSHHAGSIADEQCDEAGAPYFDEAHASPCALLIAPRPKGCLAWEMAVLSKLSIDEKKSGASPLSQHVATLRQRAQQRNDSLMESSVLVGDHSSAFGSKMSENDEDDDNGIRNEEGTAVFNSLWLPGSDSKTKHPEKKEKKKKKRRKEAREEAALDEDVVEDLILSSDDEEYEEDDEDMSLPGVDGKAELASPKRQGKKRKPSAESSKKKGQFYGKKSKKRKKAN</sequence>
<feature type="compositionally biased region" description="Basic and acidic residues" evidence="4">
    <location>
        <begin position="24"/>
        <end position="42"/>
    </location>
</feature>
<evidence type="ECO:0000313" key="5">
    <source>
        <dbReference type="EMBL" id="THG07282.1"/>
    </source>
</evidence>
<feature type="compositionally biased region" description="Acidic residues" evidence="4">
    <location>
        <begin position="746"/>
        <end position="771"/>
    </location>
</feature>
<organism evidence="5 6">
    <name type="scientific">Camellia sinensis var. sinensis</name>
    <name type="common">China tea</name>
    <dbReference type="NCBI Taxonomy" id="542762"/>
    <lineage>
        <taxon>Eukaryota</taxon>
        <taxon>Viridiplantae</taxon>
        <taxon>Streptophyta</taxon>
        <taxon>Embryophyta</taxon>
        <taxon>Tracheophyta</taxon>
        <taxon>Spermatophyta</taxon>
        <taxon>Magnoliopsida</taxon>
        <taxon>eudicotyledons</taxon>
        <taxon>Gunneridae</taxon>
        <taxon>Pentapetalae</taxon>
        <taxon>asterids</taxon>
        <taxon>Ericales</taxon>
        <taxon>Theaceae</taxon>
        <taxon>Camellia</taxon>
    </lineage>
</organism>
<name>A0A4S4DVD2_CAMSN</name>
<feature type="region of interest" description="Disordered" evidence="4">
    <location>
        <begin position="1"/>
        <end position="42"/>
    </location>
</feature>
<dbReference type="GO" id="GO:0042273">
    <property type="term" value="P:ribosomal large subunit biogenesis"/>
    <property type="evidence" value="ECO:0007669"/>
    <property type="project" value="TreeGrafter"/>
</dbReference>
<accession>A0A4S4DVD2</accession>
<proteinExistence type="inferred from homology"/>
<evidence type="ECO:0000256" key="2">
    <source>
        <dbReference type="ARBA" id="ARBA00005907"/>
    </source>
</evidence>
<comment type="similarity">
    <text evidence="2">Belongs to the NOC2 family.</text>
</comment>
<dbReference type="GO" id="GO:0005730">
    <property type="term" value="C:nucleolus"/>
    <property type="evidence" value="ECO:0007669"/>
    <property type="project" value="TreeGrafter"/>
</dbReference>
<dbReference type="Proteomes" id="UP000306102">
    <property type="component" value="Unassembled WGS sequence"/>
</dbReference>
<comment type="caution">
    <text evidence="5">The sequence shown here is derived from an EMBL/GenBank/DDBJ whole genome shotgun (WGS) entry which is preliminary data.</text>
</comment>
<dbReference type="GO" id="GO:0005654">
    <property type="term" value="C:nucleoplasm"/>
    <property type="evidence" value="ECO:0007669"/>
    <property type="project" value="TreeGrafter"/>
</dbReference>
<evidence type="ECO:0000313" key="6">
    <source>
        <dbReference type="Proteomes" id="UP000306102"/>
    </source>
</evidence>
<dbReference type="EMBL" id="SDRB02010142">
    <property type="protein sequence ID" value="THG07282.1"/>
    <property type="molecule type" value="Genomic_DNA"/>
</dbReference>
<dbReference type="PANTHER" id="PTHR12687:SF4">
    <property type="entry name" value="NUCLEOLAR COMPLEX PROTEIN 2 HOMOLOG"/>
    <property type="match status" value="1"/>
</dbReference>
<dbReference type="InterPro" id="IPR005343">
    <property type="entry name" value="Noc2"/>
</dbReference>
<gene>
    <name evidence="5" type="ORF">TEA_001872</name>
</gene>
<evidence type="ECO:0000256" key="1">
    <source>
        <dbReference type="ARBA" id="ARBA00004123"/>
    </source>
</evidence>
<evidence type="ECO:0000256" key="4">
    <source>
        <dbReference type="SAM" id="MobiDB-lite"/>
    </source>
</evidence>
<feature type="compositionally biased region" description="Basic residues" evidence="4">
    <location>
        <begin position="808"/>
        <end position="817"/>
    </location>
</feature>
<feature type="compositionally biased region" description="Polar residues" evidence="4">
    <location>
        <begin position="654"/>
        <end position="671"/>
    </location>
</feature>
<dbReference type="GO" id="GO:0030691">
    <property type="term" value="C:Noc2p-Noc3p complex"/>
    <property type="evidence" value="ECO:0007669"/>
    <property type="project" value="TreeGrafter"/>
</dbReference>
<dbReference type="AlphaFoldDB" id="A0A4S4DVD2"/>
<dbReference type="PANTHER" id="PTHR12687">
    <property type="entry name" value="NUCLEOLAR COMPLEX 2 AND RAD4-RELATED"/>
    <property type="match status" value="1"/>
</dbReference>
<protein>
    <recommendedName>
        <fullName evidence="7">Nucleolar complex protein 2 homolog</fullName>
    </recommendedName>
</protein>